<evidence type="ECO:0000313" key="2">
    <source>
        <dbReference type="EMBL" id="PSB16630.1"/>
    </source>
</evidence>
<dbReference type="EMBL" id="PVWG01000039">
    <property type="protein sequence ID" value="PSB16630.1"/>
    <property type="molecule type" value="Genomic_DNA"/>
</dbReference>
<dbReference type="InterPro" id="IPR010328">
    <property type="entry name" value="DUF928"/>
</dbReference>
<feature type="chain" id="PRO_5015400133" evidence="1">
    <location>
        <begin position="31"/>
        <end position="247"/>
    </location>
</feature>
<reference evidence="2 3" key="1">
    <citation type="submission" date="2018-02" db="EMBL/GenBank/DDBJ databases">
        <authorList>
            <person name="Cohen D.B."/>
            <person name="Kent A.D."/>
        </authorList>
    </citation>
    <scope>NUCLEOTIDE SEQUENCE [LARGE SCALE GENOMIC DNA]</scope>
    <source>
        <strain evidence="2 3">ULC007</strain>
    </source>
</reference>
<evidence type="ECO:0000256" key="1">
    <source>
        <dbReference type="SAM" id="SignalP"/>
    </source>
</evidence>
<dbReference type="AlphaFoldDB" id="A0A2T1D807"/>
<dbReference type="Proteomes" id="UP000238634">
    <property type="component" value="Unassembled WGS sequence"/>
</dbReference>
<accession>A0A2T1D807</accession>
<organism evidence="2 3">
    <name type="scientific">Phormidesmis priestleyi ULC007</name>
    <dbReference type="NCBI Taxonomy" id="1920490"/>
    <lineage>
        <taxon>Bacteria</taxon>
        <taxon>Bacillati</taxon>
        <taxon>Cyanobacteriota</taxon>
        <taxon>Cyanophyceae</taxon>
        <taxon>Leptolyngbyales</taxon>
        <taxon>Leptolyngbyaceae</taxon>
        <taxon>Phormidesmis</taxon>
    </lineage>
</organism>
<reference evidence="2 3" key="2">
    <citation type="submission" date="2018-03" db="EMBL/GenBank/DDBJ databases">
        <title>The ancient ancestry and fast evolution of plastids.</title>
        <authorList>
            <person name="Moore K.R."/>
            <person name="Magnabosco C."/>
            <person name="Momper L."/>
            <person name="Gold D.A."/>
            <person name="Bosak T."/>
            <person name="Fournier G.P."/>
        </authorList>
    </citation>
    <scope>NUCLEOTIDE SEQUENCE [LARGE SCALE GENOMIC DNA]</scope>
    <source>
        <strain evidence="2 3">ULC007</strain>
    </source>
</reference>
<sequence length="247" mass="27276">MTLHSHPKTLKFLFSCNLIVCLTISSVAFAAYTPKNPSRPSTATGTTGVRTACGEAAKGMLTALAPLGHVGQTIATHPTFAWYIPDTRSYPIRFSLYSYGSNGKPILQHRNLLERAEDTKGIRIYTLPKDQTSLIAGQKYLWQVEILCAFNDPSKNKMAVAEVEVVAMPTLLQSSLARTSDRTKRANLYAESGFWYDALAEALEDDKAKLSSIALLKDLIKLEAPNSLEAVQKQSDRLKQVIELEQQ</sequence>
<evidence type="ECO:0000313" key="3">
    <source>
        <dbReference type="Proteomes" id="UP000238634"/>
    </source>
</evidence>
<dbReference type="OrthoDB" id="532838at2"/>
<dbReference type="STRING" id="1920490.GCA_001895925_02404"/>
<comment type="caution">
    <text evidence="2">The sequence shown here is derived from an EMBL/GenBank/DDBJ whole genome shotgun (WGS) entry which is preliminary data.</text>
</comment>
<protein>
    <submittedName>
        <fullName evidence="2">DUF928 domain-containing protein</fullName>
    </submittedName>
</protein>
<gene>
    <name evidence="2" type="ORF">C7B65_21130</name>
</gene>
<dbReference type="Pfam" id="PF06051">
    <property type="entry name" value="DUF928"/>
    <property type="match status" value="1"/>
</dbReference>
<keyword evidence="3" id="KW-1185">Reference proteome</keyword>
<name>A0A2T1D807_9CYAN</name>
<keyword evidence="1" id="KW-0732">Signal</keyword>
<proteinExistence type="predicted"/>
<dbReference type="RefSeq" id="WP_073074610.1">
    <property type="nucleotide sequence ID" value="NZ_MPPI01000041.1"/>
</dbReference>
<feature type="signal peptide" evidence="1">
    <location>
        <begin position="1"/>
        <end position="30"/>
    </location>
</feature>